<evidence type="ECO:0000256" key="1">
    <source>
        <dbReference type="SAM" id="MobiDB-lite"/>
    </source>
</evidence>
<gene>
    <name evidence="2" type="ORF">Mame_01776</name>
</gene>
<dbReference type="Proteomes" id="UP000191135">
    <property type="component" value="Chromosome"/>
</dbReference>
<dbReference type="AlphaFoldDB" id="A0A1U9Z096"/>
<feature type="region of interest" description="Disordered" evidence="1">
    <location>
        <begin position="272"/>
        <end position="314"/>
    </location>
</feature>
<reference evidence="2 3" key="1">
    <citation type="submission" date="2017-03" db="EMBL/GenBank/DDBJ databases">
        <title>Foreign affairs: Plasmid Transfer between Roseobacters and Rhizobia.</title>
        <authorList>
            <person name="Bartling P."/>
            <person name="Bunk B."/>
            <person name="Overmann J."/>
            <person name="Brinkmann H."/>
            <person name="Petersen J."/>
        </authorList>
    </citation>
    <scope>NUCLEOTIDE SEQUENCE [LARGE SCALE GENOMIC DNA]</scope>
    <source>
        <strain evidence="2 3">MACL11</strain>
    </source>
</reference>
<dbReference type="KEGG" id="mmed:Mame_01776"/>
<evidence type="ECO:0008006" key="4">
    <source>
        <dbReference type="Google" id="ProtNLM"/>
    </source>
</evidence>
<dbReference type="eggNOG" id="COG0322">
    <property type="taxonomic scope" value="Bacteria"/>
</dbReference>
<dbReference type="STRING" id="1122214.Mame_01776"/>
<proteinExistence type="predicted"/>
<evidence type="ECO:0000313" key="2">
    <source>
        <dbReference type="EMBL" id="AQZ51121.1"/>
    </source>
</evidence>
<dbReference type="EMBL" id="CP020330">
    <property type="protein sequence ID" value="AQZ51121.1"/>
    <property type="molecule type" value="Genomic_DNA"/>
</dbReference>
<accession>A0A1U9Z096</accession>
<evidence type="ECO:0000313" key="3">
    <source>
        <dbReference type="Proteomes" id="UP000191135"/>
    </source>
</evidence>
<dbReference type="RefSeq" id="WP_033411408.1">
    <property type="nucleotide sequence ID" value="NZ_AQWH01000058.1"/>
</dbReference>
<organism evidence="2 3">
    <name type="scientific">Martelella mediterranea DSM 17316</name>
    <dbReference type="NCBI Taxonomy" id="1122214"/>
    <lineage>
        <taxon>Bacteria</taxon>
        <taxon>Pseudomonadati</taxon>
        <taxon>Pseudomonadota</taxon>
        <taxon>Alphaproteobacteria</taxon>
        <taxon>Hyphomicrobiales</taxon>
        <taxon>Aurantimonadaceae</taxon>
        <taxon>Martelella</taxon>
    </lineage>
</organism>
<name>A0A1U9Z096_9HYPH</name>
<sequence length="314" mass="34625">MTKLEQLGRVVKIFVTGQDPRSLRTVELDNWTGVATMGKAAFFKQALRHEGIDRSCVYLLIGSGGDDDLPEIYVGESDDFSQRYASGKFPITFDTFMIFTSKDDNLTRAHVKWLERELWTTLSGNSGKVVLANANRPTGSNLPRSDIATMRTYLTNMVYLLEALGFDLFSKPERTAAIEATKQEEAAVQTPLSEIRFYTNALPKNAREKAYLVFSDGSYMLKAGSKINEKATGSLPANVRKLREGLIKSGDLVLGEGYFELQKDLAFSKPSPASALVKGRSSTGHGDWLREDDNMPLGSVLSPSSRDSEDALAD</sequence>
<protein>
    <recommendedName>
        <fullName evidence="4">DUF4357 domain-containing protein</fullName>
    </recommendedName>
</protein>
<keyword evidence="3" id="KW-1185">Reference proteome</keyword>
<dbReference type="OrthoDB" id="2656488at2"/>